<organism evidence="1">
    <name type="scientific">groundwater metagenome</name>
    <dbReference type="NCBI Taxonomy" id="717931"/>
    <lineage>
        <taxon>unclassified sequences</taxon>
        <taxon>metagenomes</taxon>
        <taxon>ecological metagenomes</taxon>
    </lineage>
</organism>
<dbReference type="AlphaFoldDB" id="A0A098ECA3"/>
<evidence type="ECO:0000313" key="1">
    <source>
        <dbReference type="EMBL" id="CEG13638.1"/>
    </source>
</evidence>
<proteinExistence type="predicted"/>
<dbReference type="Gene3D" id="1.10.10.10">
    <property type="entry name" value="Winged helix-like DNA-binding domain superfamily/Winged helix DNA-binding domain"/>
    <property type="match status" value="1"/>
</dbReference>
<gene>
    <name evidence="1" type="ORF">MSIBF_A4370003</name>
</gene>
<dbReference type="InterPro" id="IPR036388">
    <property type="entry name" value="WH-like_DNA-bd_sf"/>
</dbReference>
<protein>
    <submittedName>
        <fullName evidence="1">Transcriptional regulator MntR</fullName>
    </submittedName>
</protein>
<reference evidence="1" key="1">
    <citation type="submission" date="2014-09" db="EMBL/GenBank/DDBJ databases">
        <authorList>
            <person name="Probst J Alexander"/>
        </authorList>
    </citation>
    <scope>NUCLEOTIDE SEQUENCE</scope>
</reference>
<name>A0A098ECA3_9ZZZZ</name>
<sequence length="31" mass="3640">MLDKLAKQGYIEHEAYKEIFLTKKVENSGKK</sequence>
<accession>A0A098ECA3</accession>
<dbReference type="EMBL" id="CCXY01000376">
    <property type="protein sequence ID" value="CEG13638.1"/>
    <property type="molecule type" value="Genomic_DNA"/>
</dbReference>